<dbReference type="AlphaFoldDB" id="A0A9X4QZB3"/>
<evidence type="ECO:0000313" key="2">
    <source>
        <dbReference type="EMBL" id="MDG0846569.1"/>
    </source>
</evidence>
<protein>
    <submittedName>
        <fullName evidence="2">Uncharacterized protein</fullName>
    </submittedName>
</protein>
<keyword evidence="3" id="KW-1185">Reference proteome</keyword>
<dbReference type="RefSeq" id="WP_277583383.1">
    <property type="nucleotide sequence ID" value="NZ_JAMBPY010000005.1"/>
</dbReference>
<dbReference type="Proteomes" id="UP001152422">
    <property type="component" value="Unassembled WGS sequence"/>
</dbReference>
<name>A0A9X4QZB3_9STAP</name>
<evidence type="ECO:0000313" key="3">
    <source>
        <dbReference type="Proteomes" id="UP001152422"/>
    </source>
</evidence>
<gene>
    <name evidence="2" type="ORF">M4L89_10085</name>
</gene>
<dbReference type="EMBL" id="JAMBQA010000005">
    <property type="protein sequence ID" value="MDG0846569.1"/>
    <property type="molecule type" value="Genomic_DNA"/>
</dbReference>
<keyword evidence="1" id="KW-1133">Transmembrane helix</keyword>
<organism evidence="2 3">
    <name type="scientific">Staphylococcus equorum</name>
    <dbReference type="NCBI Taxonomy" id="246432"/>
    <lineage>
        <taxon>Bacteria</taxon>
        <taxon>Bacillati</taxon>
        <taxon>Bacillota</taxon>
        <taxon>Bacilli</taxon>
        <taxon>Bacillales</taxon>
        <taxon>Staphylococcaceae</taxon>
        <taxon>Staphylococcus</taxon>
    </lineage>
</organism>
<feature type="transmembrane region" description="Helical" evidence="1">
    <location>
        <begin position="28"/>
        <end position="48"/>
    </location>
</feature>
<keyword evidence="1" id="KW-0812">Transmembrane</keyword>
<reference evidence="2" key="1">
    <citation type="submission" date="2022-05" db="EMBL/GenBank/DDBJ databases">
        <title>Comparative genomics of Staphylococcus equorum isolates.</title>
        <authorList>
            <person name="Luelf R.H."/>
        </authorList>
    </citation>
    <scope>NUCLEOTIDE SEQUENCE</scope>
    <source>
        <strain evidence="2">TMW 2.2497</strain>
    </source>
</reference>
<feature type="transmembrane region" description="Helical" evidence="1">
    <location>
        <begin position="5"/>
        <end position="22"/>
    </location>
</feature>
<sequence length="67" mass="7387">MRKIFFISTTTLAIILGVYIYIGATFDLYTLHAPVQILIGLVLLLGGISQLIGGPKPHLAFLFYFSD</sequence>
<keyword evidence="1" id="KW-0472">Membrane</keyword>
<evidence type="ECO:0000256" key="1">
    <source>
        <dbReference type="SAM" id="Phobius"/>
    </source>
</evidence>
<comment type="caution">
    <text evidence="2">The sequence shown here is derived from an EMBL/GenBank/DDBJ whole genome shotgun (WGS) entry which is preliminary data.</text>
</comment>
<proteinExistence type="predicted"/>
<accession>A0A9X4QZB3</accession>